<evidence type="ECO:0000313" key="3">
    <source>
        <dbReference type="RefSeq" id="XP_027071570.1"/>
    </source>
</evidence>
<dbReference type="AlphaFoldDB" id="A0A6P6T0F8"/>
<feature type="binding site" evidence="1">
    <location>
        <position position="3"/>
    </location>
    <ligand>
        <name>L-glutamate</name>
        <dbReference type="ChEBI" id="CHEBI:29985"/>
    </ligand>
</feature>
<evidence type="ECO:0000313" key="2">
    <source>
        <dbReference type="Proteomes" id="UP001652660"/>
    </source>
</evidence>
<proteinExistence type="predicted"/>
<dbReference type="GeneID" id="113696341"/>
<dbReference type="OrthoDB" id="1081007at2759"/>
<gene>
    <name evidence="3" type="primary">LOC113696341</name>
</gene>
<keyword evidence="2" id="KW-1185">Reference proteome</keyword>
<dbReference type="InterPro" id="IPR043137">
    <property type="entry name" value="GGT_ssub_C"/>
</dbReference>
<name>A0A6P6T0F8_COFAR</name>
<dbReference type="GO" id="GO:0005886">
    <property type="term" value="C:plasma membrane"/>
    <property type="evidence" value="ECO:0007669"/>
    <property type="project" value="TreeGrafter"/>
</dbReference>
<dbReference type="SUPFAM" id="SSF56235">
    <property type="entry name" value="N-terminal nucleophile aminohydrolases (Ntn hydrolases)"/>
    <property type="match status" value="1"/>
</dbReference>
<dbReference type="Proteomes" id="UP001652660">
    <property type="component" value="Chromosome 6e"/>
</dbReference>
<evidence type="ECO:0000256" key="1">
    <source>
        <dbReference type="PIRSR" id="PIRSR600101-2"/>
    </source>
</evidence>
<sequence>MVDFSIPENVTGDDAPPAPPNFICPFKRPLSSKTPTIVLKDEQLKALVGAKIIPGTTEVFLSHFANRMDPLSAVMAPRYYHQARSSSKKDDNNMIWSCSCSCTLTYCNMETGPRYVIEDHFELPEKKGHNLTSLGGGSIYQFIVQENGHVLAAVSDPRKRVAFQLVINQNYVLTRTLYMIN</sequence>
<protein>
    <submittedName>
        <fullName evidence="3">Glutathione hydrolase 1-like</fullName>
    </submittedName>
</protein>
<dbReference type="GO" id="GO:0036374">
    <property type="term" value="F:glutathione hydrolase activity"/>
    <property type="evidence" value="ECO:0007669"/>
    <property type="project" value="InterPro"/>
</dbReference>
<organism evidence="2 3">
    <name type="scientific">Coffea arabica</name>
    <name type="common">Arabian coffee</name>
    <dbReference type="NCBI Taxonomy" id="13443"/>
    <lineage>
        <taxon>Eukaryota</taxon>
        <taxon>Viridiplantae</taxon>
        <taxon>Streptophyta</taxon>
        <taxon>Embryophyta</taxon>
        <taxon>Tracheophyta</taxon>
        <taxon>Spermatophyta</taxon>
        <taxon>Magnoliopsida</taxon>
        <taxon>eudicotyledons</taxon>
        <taxon>Gunneridae</taxon>
        <taxon>Pentapetalae</taxon>
        <taxon>asterids</taxon>
        <taxon>lamiids</taxon>
        <taxon>Gentianales</taxon>
        <taxon>Rubiaceae</taxon>
        <taxon>Ixoroideae</taxon>
        <taxon>Gardenieae complex</taxon>
        <taxon>Bertiereae - Coffeeae clade</taxon>
        <taxon>Coffeeae</taxon>
        <taxon>Coffea</taxon>
    </lineage>
</organism>
<reference evidence="2" key="1">
    <citation type="journal article" date="2025" name="Foods">
        <title>Unveiling the Microbial Signatures of Arabica Coffee Cherries: Insights into Ripeness Specific Diversity, Functional Traits, and Implications for Quality and Safety.</title>
        <authorList>
            <consortium name="RefSeq"/>
            <person name="Tenea G.N."/>
            <person name="Cifuentes V."/>
            <person name="Reyes P."/>
            <person name="Cevallos-Vallejos M."/>
        </authorList>
    </citation>
    <scope>NUCLEOTIDE SEQUENCE [LARGE SCALE GENOMIC DNA]</scope>
</reference>
<dbReference type="Pfam" id="PF01019">
    <property type="entry name" value="G_glu_transpept"/>
    <property type="match status" value="1"/>
</dbReference>
<dbReference type="InterPro" id="IPR029055">
    <property type="entry name" value="Ntn_hydrolases_N"/>
</dbReference>
<dbReference type="Gene3D" id="3.60.20.40">
    <property type="match status" value="1"/>
</dbReference>
<accession>A0A6P6T0F8</accession>
<dbReference type="PANTHER" id="PTHR11686">
    <property type="entry name" value="GAMMA GLUTAMYL TRANSPEPTIDASE"/>
    <property type="match status" value="1"/>
</dbReference>
<reference evidence="3" key="2">
    <citation type="submission" date="2025-08" db="UniProtKB">
        <authorList>
            <consortium name="RefSeq"/>
        </authorList>
    </citation>
    <scope>IDENTIFICATION</scope>
    <source>
        <tissue evidence="3">Leaves</tissue>
    </source>
</reference>
<dbReference type="GO" id="GO:0006751">
    <property type="term" value="P:glutathione catabolic process"/>
    <property type="evidence" value="ECO:0007669"/>
    <property type="project" value="InterPro"/>
</dbReference>
<dbReference type="PANTHER" id="PTHR11686:SF34">
    <property type="entry name" value="GLUTATHIONE HYDROLASE 1-RELATED"/>
    <property type="match status" value="1"/>
</dbReference>
<feature type="binding site" evidence="1">
    <location>
        <begin position="31"/>
        <end position="32"/>
    </location>
    <ligand>
        <name>L-glutamate</name>
        <dbReference type="ChEBI" id="CHEBI:29985"/>
    </ligand>
</feature>
<dbReference type="RefSeq" id="XP_027071570.1">
    <property type="nucleotide sequence ID" value="XM_027215769.1"/>
</dbReference>
<dbReference type="InterPro" id="IPR000101">
    <property type="entry name" value="GGT_peptidase"/>
</dbReference>